<dbReference type="PANTHER" id="PTHR43174:SF1">
    <property type="entry name" value="UDP-N-ACETYLGLUCOSAMINE 2-EPIMERASE"/>
    <property type="match status" value="1"/>
</dbReference>
<dbReference type="RefSeq" id="WP_174411148.1">
    <property type="nucleotide sequence ID" value="NZ_BLVP01000043.1"/>
</dbReference>
<evidence type="ECO:0000313" key="4">
    <source>
        <dbReference type="Proteomes" id="UP000503820"/>
    </source>
</evidence>
<dbReference type="Pfam" id="PF02350">
    <property type="entry name" value="Epimerase_2"/>
    <property type="match status" value="1"/>
</dbReference>
<keyword evidence="4" id="KW-1185">Reference proteome</keyword>
<dbReference type="EMBL" id="BLVP01000043">
    <property type="protein sequence ID" value="GFM38535.1"/>
    <property type="molecule type" value="Genomic_DNA"/>
</dbReference>
<organism evidence="3 4">
    <name type="scientific">Desulfovibrio psychrotolerans</name>
    <dbReference type="NCBI Taxonomy" id="415242"/>
    <lineage>
        <taxon>Bacteria</taxon>
        <taxon>Pseudomonadati</taxon>
        <taxon>Thermodesulfobacteriota</taxon>
        <taxon>Desulfovibrionia</taxon>
        <taxon>Desulfovibrionales</taxon>
        <taxon>Desulfovibrionaceae</taxon>
        <taxon>Desulfovibrio</taxon>
    </lineage>
</organism>
<keyword evidence="1" id="KW-0413">Isomerase</keyword>
<dbReference type="InterPro" id="IPR029767">
    <property type="entry name" value="WecB-like"/>
</dbReference>
<dbReference type="SUPFAM" id="SSF53756">
    <property type="entry name" value="UDP-Glycosyltransferase/glycogen phosphorylase"/>
    <property type="match status" value="1"/>
</dbReference>
<dbReference type="Proteomes" id="UP000503820">
    <property type="component" value="Unassembled WGS sequence"/>
</dbReference>
<dbReference type="NCBIfam" id="TIGR00236">
    <property type="entry name" value="wecB"/>
    <property type="match status" value="1"/>
</dbReference>
<protein>
    <submittedName>
        <fullName evidence="3">UDP-N-acetyl glucosamine 2-epimerase</fullName>
    </submittedName>
</protein>
<proteinExistence type="inferred from homology"/>
<evidence type="ECO:0000256" key="1">
    <source>
        <dbReference type="RuleBase" id="RU003513"/>
    </source>
</evidence>
<gene>
    <name evidence="3" type="ORF">DSM19430T_32190</name>
</gene>
<accession>A0A7J0BZA8</accession>
<sequence length="363" mass="39097">MKIVSLVGARPQFIKEAILNAEVVATHAWTHVLVHSGQHYDARMSDVFFDELGIPPPQYHLGVGSGSHAEMTAAMLLGAERVLKAEAPDALLVYGDTNTTLAGALAAAKLNIPIIHVEAGIRQQPESMPEEINRVVTDRLSALLCCCSTLAAENLAREGCKAAVAVTGDIMCDLYKRMEPRIAVLEPWLPLGVSPEKFIVATIHRDFNTNRAEPLREILAGLNRLSREAALPVLLPLHPGTRKCIARFDLDGHVGALQVLPPLGYVELMALVRASACVVTDSGGLQKEAYYAGRRAVVIMPDTGWRELTDCGWNILSKPDAGEIALAGAAAMLQAQYPENMYGAGDAARNIVGFVKDRLGGKR</sequence>
<evidence type="ECO:0000313" key="3">
    <source>
        <dbReference type="EMBL" id="GFM38535.1"/>
    </source>
</evidence>
<reference evidence="3 4" key="1">
    <citation type="submission" date="2020-05" db="EMBL/GenBank/DDBJ databases">
        <title>Draft genome sequence of Desulfovibrio psychrotolerans JS1T.</title>
        <authorList>
            <person name="Ueno A."/>
            <person name="Tamazawa S."/>
            <person name="Tamamura S."/>
            <person name="Murakami T."/>
            <person name="Kiyama T."/>
            <person name="Inomata H."/>
            <person name="Amano Y."/>
            <person name="Miyakawa K."/>
            <person name="Tamaki H."/>
            <person name="Naganuma T."/>
            <person name="Kaneko K."/>
        </authorList>
    </citation>
    <scope>NUCLEOTIDE SEQUENCE [LARGE SCALE GENOMIC DNA]</scope>
    <source>
        <strain evidence="3 4">JS1</strain>
    </source>
</reference>
<evidence type="ECO:0000259" key="2">
    <source>
        <dbReference type="Pfam" id="PF02350"/>
    </source>
</evidence>
<comment type="similarity">
    <text evidence="1">Belongs to the UDP-N-acetylglucosamine 2-epimerase family.</text>
</comment>
<feature type="domain" description="UDP-N-acetylglucosamine 2-epimerase" evidence="2">
    <location>
        <begin position="27"/>
        <end position="355"/>
    </location>
</feature>
<comment type="caution">
    <text evidence="3">The sequence shown here is derived from an EMBL/GenBank/DDBJ whole genome shotgun (WGS) entry which is preliminary data.</text>
</comment>
<dbReference type="Gene3D" id="3.40.50.2000">
    <property type="entry name" value="Glycogen Phosphorylase B"/>
    <property type="match status" value="2"/>
</dbReference>
<dbReference type="AlphaFoldDB" id="A0A7J0BZA8"/>
<dbReference type="InterPro" id="IPR003331">
    <property type="entry name" value="UDP_GlcNAc_Epimerase_2_dom"/>
</dbReference>
<dbReference type="CDD" id="cd03786">
    <property type="entry name" value="GTB_UDP-GlcNAc_2-Epimerase"/>
    <property type="match status" value="1"/>
</dbReference>
<name>A0A7J0BZA8_9BACT</name>
<dbReference type="PANTHER" id="PTHR43174">
    <property type="entry name" value="UDP-N-ACETYLGLUCOSAMINE 2-EPIMERASE"/>
    <property type="match status" value="1"/>
</dbReference>
<dbReference type="GO" id="GO:0016853">
    <property type="term" value="F:isomerase activity"/>
    <property type="evidence" value="ECO:0007669"/>
    <property type="project" value="UniProtKB-KW"/>
</dbReference>